<dbReference type="SUPFAM" id="SSF55874">
    <property type="entry name" value="ATPase domain of HSP90 chaperone/DNA topoisomerase II/histidine kinase"/>
    <property type="match status" value="1"/>
</dbReference>
<dbReference type="RefSeq" id="WP_203982789.1">
    <property type="nucleotide sequence ID" value="NZ_BOOU01000014.1"/>
</dbReference>
<keyword evidence="1" id="KW-0723">Serine/threonine-protein kinase</keyword>
<dbReference type="GO" id="GO:0004674">
    <property type="term" value="F:protein serine/threonine kinase activity"/>
    <property type="evidence" value="ECO:0007669"/>
    <property type="project" value="UniProtKB-KW"/>
</dbReference>
<dbReference type="PANTHER" id="PTHR35526:SF3">
    <property type="entry name" value="ANTI-SIGMA-F FACTOR RSBW"/>
    <property type="match status" value="1"/>
</dbReference>
<feature type="compositionally biased region" description="Basic and acidic residues" evidence="2">
    <location>
        <begin position="150"/>
        <end position="172"/>
    </location>
</feature>
<dbReference type="InterPro" id="IPR050267">
    <property type="entry name" value="Anti-sigma-factor_SerPK"/>
</dbReference>
<keyword evidence="1" id="KW-0418">Kinase</keyword>
<evidence type="ECO:0000313" key="4">
    <source>
        <dbReference type="EMBL" id="GII76149.1"/>
    </source>
</evidence>
<comment type="caution">
    <text evidence="4">The sequence shown here is derived from an EMBL/GenBank/DDBJ whole genome shotgun (WGS) entry which is preliminary data.</text>
</comment>
<protein>
    <recommendedName>
        <fullName evidence="3">Histidine kinase/HSP90-like ATPase domain-containing protein</fullName>
    </recommendedName>
</protein>
<evidence type="ECO:0000256" key="2">
    <source>
        <dbReference type="SAM" id="MobiDB-lite"/>
    </source>
</evidence>
<dbReference type="InterPro" id="IPR036890">
    <property type="entry name" value="HATPase_C_sf"/>
</dbReference>
<keyword evidence="1" id="KW-0808">Transferase</keyword>
<sequence>MDFAGHPEAAGKARQYVRDKLGPDHPALDDLTLLVSEVVTNALVHSVSRQGGRVTLALADCWESVHVDVVDDGGETVPHVQGDVFSESGRGLLLVETIADRWGVYQDEAGRTVWFEVAYRRTRKGSRAPCPPQRTSDEPPRPQDSAMRAAAERAARTVSDGLRRDQGREPAGRWRLVPDGLKQAAERLGVDPWQD</sequence>
<keyword evidence="5" id="KW-1185">Reference proteome</keyword>
<dbReference type="EMBL" id="BOOU01000014">
    <property type="protein sequence ID" value="GII76149.1"/>
    <property type="molecule type" value="Genomic_DNA"/>
</dbReference>
<evidence type="ECO:0000259" key="3">
    <source>
        <dbReference type="Pfam" id="PF13581"/>
    </source>
</evidence>
<evidence type="ECO:0000313" key="5">
    <source>
        <dbReference type="Proteomes" id="UP000655287"/>
    </source>
</evidence>
<dbReference type="PANTHER" id="PTHR35526">
    <property type="entry name" value="ANTI-SIGMA-F FACTOR RSBW-RELATED"/>
    <property type="match status" value="1"/>
</dbReference>
<reference evidence="4" key="1">
    <citation type="submission" date="2021-01" db="EMBL/GenBank/DDBJ databases">
        <title>Whole genome shotgun sequence of Sphaerisporangium rufum NBRC 109079.</title>
        <authorList>
            <person name="Komaki H."/>
            <person name="Tamura T."/>
        </authorList>
    </citation>
    <scope>NUCLEOTIDE SEQUENCE</scope>
    <source>
        <strain evidence="4">NBRC 109079</strain>
    </source>
</reference>
<dbReference type="CDD" id="cd16936">
    <property type="entry name" value="HATPase_RsbW-like"/>
    <property type="match status" value="1"/>
</dbReference>
<dbReference type="Proteomes" id="UP000655287">
    <property type="component" value="Unassembled WGS sequence"/>
</dbReference>
<dbReference type="InterPro" id="IPR003594">
    <property type="entry name" value="HATPase_dom"/>
</dbReference>
<dbReference type="Gene3D" id="3.30.565.10">
    <property type="entry name" value="Histidine kinase-like ATPase, C-terminal domain"/>
    <property type="match status" value="1"/>
</dbReference>
<name>A0A919QXV9_9ACTN</name>
<accession>A0A919QXV9</accession>
<dbReference type="AlphaFoldDB" id="A0A919QXV9"/>
<gene>
    <name evidence="4" type="ORF">Sru01_11310</name>
</gene>
<feature type="region of interest" description="Disordered" evidence="2">
    <location>
        <begin position="125"/>
        <end position="195"/>
    </location>
</feature>
<evidence type="ECO:0000256" key="1">
    <source>
        <dbReference type="ARBA" id="ARBA00022527"/>
    </source>
</evidence>
<feature type="domain" description="Histidine kinase/HSP90-like ATPase" evidence="3">
    <location>
        <begin position="6"/>
        <end position="115"/>
    </location>
</feature>
<dbReference type="Pfam" id="PF13581">
    <property type="entry name" value="HATPase_c_2"/>
    <property type="match status" value="1"/>
</dbReference>
<proteinExistence type="predicted"/>
<organism evidence="4 5">
    <name type="scientific">Sphaerisporangium rufum</name>
    <dbReference type="NCBI Taxonomy" id="1381558"/>
    <lineage>
        <taxon>Bacteria</taxon>
        <taxon>Bacillati</taxon>
        <taxon>Actinomycetota</taxon>
        <taxon>Actinomycetes</taxon>
        <taxon>Streptosporangiales</taxon>
        <taxon>Streptosporangiaceae</taxon>
        <taxon>Sphaerisporangium</taxon>
    </lineage>
</organism>